<evidence type="ECO:0000313" key="4">
    <source>
        <dbReference type="EMBL" id="NYI69684.1"/>
    </source>
</evidence>
<dbReference type="InterPro" id="IPR028082">
    <property type="entry name" value="Peripla_BP_I"/>
</dbReference>
<protein>
    <submittedName>
        <fullName evidence="4">ABC-type branched-subunit amino acid transport system substrate-binding protein</fullName>
    </submittedName>
</protein>
<comment type="similarity">
    <text evidence="1">Belongs to the leucine-binding protein family.</text>
</comment>
<keyword evidence="5" id="KW-1185">Reference proteome</keyword>
<dbReference type="AlphaFoldDB" id="A0A7Z0D6F1"/>
<feature type="domain" description="Leucine-binding protein" evidence="3">
    <location>
        <begin position="2"/>
        <end position="266"/>
    </location>
</feature>
<dbReference type="Pfam" id="PF13458">
    <property type="entry name" value="Peripla_BP_6"/>
    <property type="match status" value="1"/>
</dbReference>
<evidence type="ECO:0000256" key="2">
    <source>
        <dbReference type="ARBA" id="ARBA00022729"/>
    </source>
</evidence>
<sequence length="321" mass="34242">MAELAADQLNDRSGIAGRQVEIEIFDGAAAPDTIASQIRAAARTGRIHGVTGWHISAVRRTLVPALGGLVPYVYTSLYEGGERASAVYCSGETPRMQIAPALQWLRQHQGVKSWCVVGDDYIWPRSTARSIAAYCGRLGLRIVGERFVPYGGAEFDDAARWALQTGAHGVLLLLVGEDAVRFIRAFAALPGSEDMVRYTPLMEENMVLASGADAADGLFVSAGYFANLATAGALDLVGAYAARFGTEAPVLNNMAESCYEGLLALALLSGPRREPLGYDGPRGSMVLGRGHFDQQVYLARVDGLQFEILDTIHRPGAAAPG</sequence>
<dbReference type="Gene3D" id="3.40.50.2300">
    <property type="match status" value="2"/>
</dbReference>
<organism evidence="4 5">
    <name type="scientific">Naumannella cuiyingiana</name>
    <dbReference type="NCBI Taxonomy" id="1347891"/>
    <lineage>
        <taxon>Bacteria</taxon>
        <taxon>Bacillati</taxon>
        <taxon>Actinomycetota</taxon>
        <taxon>Actinomycetes</taxon>
        <taxon>Propionibacteriales</taxon>
        <taxon>Propionibacteriaceae</taxon>
        <taxon>Naumannella</taxon>
    </lineage>
</organism>
<evidence type="ECO:0000259" key="3">
    <source>
        <dbReference type="Pfam" id="PF13458"/>
    </source>
</evidence>
<gene>
    <name evidence="4" type="ORF">GGQ54_000244</name>
</gene>
<dbReference type="EMBL" id="JACBZS010000001">
    <property type="protein sequence ID" value="NYI69684.1"/>
    <property type="molecule type" value="Genomic_DNA"/>
</dbReference>
<name>A0A7Z0D6F1_9ACTN</name>
<dbReference type="InterPro" id="IPR028081">
    <property type="entry name" value="Leu-bd"/>
</dbReference>
<dbReference type="PANTHER" id="PTHR47628">
    <property type="match status" value="1"/>
</dbReference>
<dbReference type="Proteomes" id="UP000527616">
    <property type="component" value="Unassembled WGS sequence"/>
</dbReference>
<accession>A0A7Z0D6F1</accession>
<evidence type="ECO:0000256" key="1">
    <source>
        <dbReference type="ARBA" id="ARBA00010062"/>
    </source>
</evidence>
<proteinExistence type="inferred from homology"/>
<reference evidence="4 5" key="1">
    <citation type="submission" date="2020-07" db="EMBL/GenBank/DDBJ databases">
        <title>Sequencing the genomes of 1000 actinobacteria strains.</title>
        <authorList>
            <person name="Klenk H.-P."/>
        </authorList>
    </citation>
    <scope>NUCLEOTIDE SEQUENCE [LARGE SCALE GENOMIC DNA]</scope>
    <source>
        <strain evidence="4 5">DSM 103164</strain>
    </source>
</reference>
<evidence type="ECO:0000313" key="5">
    <source>
        <dbReference type="Proteomes" id="UP000527616"/>
    </source>
</evidence>
<keyword evidence="2" id="KW-0732">Signal</keyword>
<dbReference type="PANTHER" id="PTHR47628:SF1">
    <property type="entry name" value="ALIPHATIC AMIDASE EXPRESSION-REGULATING PROTEIN"/>
    <property type="match status" value="1"/>
</dbReference>
<dbReference type="SUPFAM" id="SSF53822">
    <property type="entry name" value="Periplasmic binding protein-like I"/>
    <property type="match status" value="1"/>
</dbReference>
<comment type="caution">
    <text evidence="4">The sequence shown here is derived from an EMBL/GenBank/DDBJ whole genome shotgun (WGS) entry which is preliminary data.</text>
</comment>